<dbReference type="PANTHER" id="PTHR21340:SF0">
    <property type="entry name" value="BIS(5'-NUCLEOSYL)-TETRAPHOSPHATASE [ASYMMETRICAL]"/>
    <property type="match status" value="1"/>
</dbReference>
<accession>A0A2A4YD93</accession>
<dbReference type="AlphaFoldDB" id="A0A2A4YD93"/>
<dbReference type="GO" id="GO:0006754">
    <property type="term" value="P:ATP biosynthetic process"/>
    <property type="evidence" value="ECO:0007669"/>
    <property type="project" value="TreeGrafter"/>
</dbReference>
<reference evidence="4" key="1">
    <citation type="submission" date="2017-08" db="EMBL/GenBank/DDBJ databases">
        <title>A dynamic microbial community with high functional redundancy inhabits the cold, oxic subseafloor aquifer.</title>
        <authorList>
            <person name="Tully B.J."/>
            <person name="Wheat C.G."/>
            <person name="Glazer B.T."/>
            <person name="Huber J.A."/>
        </authorList>
    </citation>
    <scope>NUCLEOTIDE SEQUENCE [LARGE SCALE GENOMIC DNA]</scope>
</reference>
<dbReference type="SUPFAM" id="SSF55811">
    <property type="entry name" value="Nudix"/>
    <property type="match status" value="1"/>
</dbReference>
<dbReference type="InterPro" id="IPR015797">
    <property type="entry name" value="NUDIX_hydrolase-like_dom_sf"/>
</dbReference>
<dbReference type="InterPro" id="IPR051325">
    <property type="entry name" value="Nudix_hydrolase_domain"/>
</dbReference>
<protein>
    <recommendedName>
        <fullName evidence="2">Nudix hydrolase domain-containing protein</fullName>
    </recommendedName>
</protein>
<dbReference type="Pfam" id="PF00293">
    <property type="entry name" value="NUDIX"/>
    <property type="match status" value="1"/>
</dbReference>
<dbReference type="InterPro" id="IPR000086">
    <property type="entry name" value="NUDIX_hydrolase_dom"/>
</dbReference>
<dbReference type="PROSITE" id="PS51462">
    <property type="entry name" value="NUDIX"/>
    <property type="match status" value="1"/>
</dbReference>
<dbReference type="Proteomes" id="UP000217838">
    <property type="component" value="Unassembled WGS sequence"/>
</dbReference>
<evidence type="ECO:0000313" key="4">
    <source>
        <dbReference type="Proteomes" id="UP000217838"/>
    </source>
</evidence>
<evidence type="ECO:0000259" key="2">
    <source>
        <dbReference type="PROSITE" id="PS51462"/>
    </source>
</evidence>
<comment type="caution">
    <text evidence="3">The sequence shown here is derived from an EMBL/GenBank/DDBJ whole genome shotgun (WGS) entry which is preliminary data.</text>
</comment>
<dbReference type="PANTHER" id="PTHR21340">
    <property type="entry name" value="DIADENOSINE 5,5-P1,P4-TETRAPHOSPHATE PYROPHOSPHOHYDROLASE MUTT"/>
    <property type="match status" value="1"/>
</dbReference>
<dbReference type="EMBL" id="NVUU01000095">
    <property type="protein sequence ID" value="PCI92580.1"/>
    <property type="molecule type" value="Genomic_DNA"/>
</dbReference>
<dbReference type="InterPro" id="IPR020084">
    <property type="entry name" value="NUDIX_hydrolase_CS"/>
</dbReference>
<dbReference type="PROSITE" id="PS00893">
    <property type="entry name" value="NUDIX_BOX"/>
    <property type="match status" value="1"/>
</dbReference>
<dbReference type="GO" id="GO:0004081">
    <property type="term" value="F:bis(5'-nucleosyl)-tetraphosphatase (asymmetrical) activity"/>
    <property type="evidence" value="ECO:0007669"/>
    <property type="project" value="TreeGrafter"/>
</dbReference>
<evidence type="ECO:0000256" key="1">
    <source>
        <dbReference type="ARBA" id="ARBA00022801"/>
    </source>
</evidence>
<organism evidence="3 4">
    <name type="scientific">Aerophobetes bacterium</name>
    <dbReference type="NCBI Taxonomy" id="2030807"/>
    <lineage>
        <taxon>Bacteria</taxon>
        <taxon>Candidatus Aerophobota</taxon>
    </lineage>
</organism>
<dbReference type="Gene3D" id="3.90.79.10">
    <property type="entry name" value="Nucleoside Triphosphate Pyrophosphohydrolase"/>
    <property type="match status" value="1"/>
</dbReference>
<dbReference type="GO" id="GO:0006167">
    <property type="term" value="P:AMP biosynthetic process"/>
    <property type="evidence" value="ECO:0007669"/>
    <property type="project" value="TreeGrafter"/>
</dbReference>
<feature type="domain" description="Nudix hydrolase" evidence="2">
    <location>
        <begin position="6"/>
        <end position="136"/>
    </location>
</feature>
<keyword evidence="1" id="KW-0378">Hydrolase</keyword>
<proteinExistence type="predicted"/>
<sequence>MLDVIQDHSYGVIPVFKDTIGYKLFIIRHCNGNFWGFPKGHIEDGEDAITAAKRELFEETNLEVTSLLRDEPFIEKYQFKKENLLVDKSVEFYLALTSKDARIDKKELLEGKWIPFEQAENLATYDEGKALCRQIALYIKEHVIGKSI</sequence>
<gene>
    <name evidence="3" type="ORF">COB11_07050</name>
</gene>
<evidence type="ECO:0000313" key="3">
    <source>
        <dbReference type="EMBL" id="PCI92580.1"/>
    </source>
</evidence>
<name>A0A2A4YD93_UNCAE</name>